<evidence type="ECO:0008006" key="3">
    <source>
        <dbReference type="Google" id="ProtNLM"/>
    </source>
</evidence>
<evidence type="ECO:0000313" key="2">
    <source>
        <dbReference type="Proteomes" id="UP001473302"/>
    </source>
</evidence>
<protein>
    <recommendedName>
        <fullName evidence="3">Reverse transcriptase domain-containing protein</fullName>
    </recommendedName>
</protein>
<reference evidence="1 2" key="1">
    <citation type="submission" date="2024-04" db="EMBL/GenBank/DDBJ databases">
        <title>genome sequences of Mucor flavus KT1a and Helicostylum pulchrum KT1b strains isolated from the surface of a dry-aged beef.</title>
        <authorList>
            <person name="Toyotome T."/>
            <person name="Hosono M."/>
            <person name="Torimaru M."/>
            <person name="Fukuda K."/>
            <person name="Mikami N."/>
        </authorList>
    </citation>
    <scope>NUCLEOTIDE SEQUENCE [LARGE SCALE GENOMIC DNA]</scope>
    <source>
        <strain evidence="1 2">KT1a</strain>
    </source>
</reference>
<gene>
    <name evidence="1" type="ORF">MFLAVUS_010079</name>
</gene>
<comment type="caution">
    <text evidence="1">The sequence shown here is derived from an EMBL/GenBank/DDBJ whole genome shotgun (WGS) entry which is preliminary data.</text>
</comment>
<dbReference type="Proteomes" id="UP001473302">
    <property type="component" value="Unassembled WGS sequence"/>
</dbReference>
<organism evidence="1 2">
    <name type="scientific">Mucor flavus</name>
    <dbReference type="NCBI Taxonomy" id="439312"/>
    <lineage>
        <taxon>Eukaryota</taxon>
        <taxon>Fungi</taxon>
        <taxon>Fungi incertae sedis</taxon>
        <taxon>Mucoromycota</taxon>
        <taxon>Mucoromycotina</taxon>
        <taxon>Mucoromycetes</taxon>
        <taxon>Mucorales</taxon>
        <taxon>Mucorineae</taxon>
        <taxon>Mucoraceae</taxon>
        <taxon>Mucor</taxon>
    </lineage>
</organism>
<proteinExistence type="predicted"/>
<name>A0ABP9ZBY6_9FUNG</name>
<keyword evidence="2" id="KW-1185">Reference proteome</keyword>
<sequence length="209" mass="23380">MILDQTKGLDLPGIGLLLDQEKVYDRAHPGYLCQVMLKFAKRTKAGRPAISFTVQISIGTFTAINTAGSSIPRIYIHHDASTTADSTIETTTTVKLLAYADDVGLLLKDSQDFYIAQSHMQRDTSVSNAKFNVDKTESFSLNGKQDTSWQSVLANNNISQYTIIKTLRHLLDTLVFIFLITIINPWKSGNYEHSHFIKNLVHFAPDETN</sequence>
<accession>A0ABP9ZBY6</accession>
<evidence type="ECO:0000313" key="1">
    <source>
        <dbReference type="EMBL" id="GAA5816549.1"/>
    </source>
</evidence>
<dbReference type="EMBL" id="BAABUK010000032">
    <property type="protein sequence ID" value="GAA5816549.1"/>
    <property type="molecule type" value="Genomic_DNA"/>
</dbReference>